<feature type="compositionally biased region" description="Basic and acidic residues" evidence="1">
    <location>
        <begin position="34"/>
        <end position="50"/>
    </location>
</feature>
<dbReference type="PANTHER" id="PTHR33223:SF10">
    <property type="entry name" value="AMINOTRANSFERASE-LIKE PLANT MOBILE DOMAIN-CONTAINING PROTEIN"/>
    <property type="match status" value="1"/>
</dbReference>
<reference evidence="2 3" key="1">
    <citation type="journal article" date="2014" name="Agronomy (Basel)">
        <title>A Draft Genome Sequence for Ensete ventricosum, the Drought-Tolerant Tree Against Hunger.</title>
        <authorList>
            <person name="Harrison J."/>
            <person name="Moore K.A."/>
            <person name="Paszkiewicz K."/>
            <person name="Jones T."/>
            <person name="Grant M."/>
            <person name="Ambacheew D."/>
            <person name="Muzemil S."/>
            <person name="Studholme D.J."/>
        </authorList>
    </citation>
    <scope>NUCLEOTIDE SEQUENCE [LARGE SCALE GENOMIC DNA]</scope>
</reference>
<sequence length="256" mass="29326">MLLQPHVLRTSGHIPRDDKGKTGCIDKLPSHKYKTPDRHPRDDPRDKSTELRTWTTEEASTHVGGHDPYRQYPAEAPHHPPIETTIKNPNASVSQPANHSRDVMRLPPEPDVVSSDSTNSVREQVHQVNHRLDEVQRDFVKSKEEVGETTKGGSSFALEILNKPIPSSFRLPTLEPYDGSITEHVAAFRAQMALYDTFDALMCRTFPMTLRGLTRMWYNRIKSSSISSFDQFVKEFELNFIAKFKQKNKAYREKLD</sequence>
<evidence type="ECO:0000313" key="3">
    <source>
        <dbReference type="Proteomes" id="UP000287651"/>
    </source>
</evidence>
<feature type="compositionally biased region" description="Polar residues" evidence="1">
    <location>
        <begin position="85"/>
        <end position="98"/>
    </location>
</feature>
<feature type="region of interest" description="Disordered" evidence="1">
    <location>
        <begin position="1"/>
        <end position="118"/>
    </location>
</feature>
<dbReference type="Proteomes" id="UP000287651">
    <property type="component" value="Unassembled WGS sequence"/>
</dbReference>
<evidence type="ECO:0008006" key="4">
    <source>
        <dbReference type="Google" id="ProtNLM"/>
    </source>
</evidence>
<protein>
    <recommendedName>
        <fullName evidence="4">Retrotransposon gag domain-containing protein</fullName>
    </recommendedName>
</protein>
<organism evidence="2 3">
    <name type="scientific">Ensete ventricosum</name>
    <name type="common">Abyssinian banana</name>
    <name type="synonym">Musa ensete</name>
    <dbReference type="NCBI Taxonomy" id="4639"/>
    <lineage>
        <taxon>Eukaryota</taxon>
        <taxon>Viridiplantae</taxon>
        <taxon>Streptophyta</taxon>
        <taxon>Embryophyta</taxon>
        <taxon>Tracheophyta</taxon>
        <taxon>Spermatophyta</taxon>
        <taxon>Magnoliopsida</taxon>
        <taxon>Liliopsida</taxon>
        <taxon>Zingiberales</taxon>
        <taxon>Musaceae</taxon>
        <taxon>Ensete</taxon>
    </lineage>
</organism>
<dbReference type="PANTHER" id="PTHR33223">
    <property type="entry name" value="CCHC-TYPE DOMAIN-CONTAINING PROTEIN"/>
    <property type="match status" value="1"/>
</dbReference>
<accession>A0A426ZNP0</accession>
<dbReference type="EMBL" id="AMZH03005776">
    <property type="protein sequence ID" value="RRT65544.1"/>
    <property type="molecule type" value="Genomic_DNA"/>
</dbReference>
<proteinExistence type="predicted"/>
<evidence type="ECO:0000313" key="2">
    <source>
        <dbReference type="EMBL" id="RRT65544.1"/>
    </source>
</evidence>
<gene>
    <name evidence="2" type="ORF">B296_00026349</name>
</gene>
<dbReference type="AlphaFoldDB" id="A0A426ZNP0"/>
<comment type="caution">
    <text evidence="2">The sequence shown here is derived from an EMBL/GenBank/DDBJ whole genome shotgun (WGS) entry which is preliminary data.</text>
</comment>
<evidence type="ECO:0000256" key="1">
    <source>
        <dbReference type="SAM" id="MobiDB-lite"/>
    </source>
</evidence>
<name>A0A426ZNP0_ENSVE</name>